<evidence type="ECO:0000256" key="5">
    <source>
        <dbReference type="ARBA" id="ARBA00022676"/>
    </source>
</evidence>
<evidence type="ECO:0000313" key="15">
    <source>
        <dbReference type="Proteomes" id="UP000230066"/>
    </source>
</evidence>
<keyword evidence="6" id="KW-0808">Transferase</keyword>
<evidence type="ECO:0000256" key="11">
    <source>
        <dbReference type="ARBA" id="ARBA00023136"/>
    </source>
</evidence>
<evidence type="ECO:0000256" key="8">
    <source>
        <dbReference type="ARBA" id="ARBA00022741"/>
    </source>
</evidence>
<dbReference type="GO" id="GO:0016263">
    <property type="term" value="F:glycoprotein-N-acetylgalactosamine 3-beta-galactosyltransferase activity"/>
    <property type="evidence" value="ECO:0007669"/>
    <property type="project" value="UniProtKB-EC"/>
</dbReference>
<keyword evidence="10 12" id="KW-1133">Transmembrane helix</keyword>
<dbReference type="Gene3D" id="3.90.550.50">
    <property type="match status" value="1"/>
</dbReference>
<dbReference type="InterPro" id="IPR026050">
    <property type="entry name" value="C1GALT1/C1GALT1_chp1"/>
</dbReference>
<proteinExistence type="inferred from homology"/>
<dbReference type="AlphaFoldDB" id="A0A4E0RHM4"/>
<accession>A0A4E0RHM4</accession>
<evidence type="ECO:0000256" key="9">
    <source>
        <dbReference type="ARBA" id="ARBA00022968"/>
    </source>
</evidence>
<dbReference type="Pfam" id="PF02434">
    <property type="entry name" value="Fringe"/>
    <property type="match status" value="1"/>
</dbReference>
<dbReference type="GO" id="GO:0000166">
    <property type="term" value="F:nucleotide binding"/>
    <property type="evidence" value="ECO:0007669"/>
    <property type="project" value="UniProtKB-KW"/>
</dbReference>
<dbReference type="UniPathway" id="UPA00378"/>
<keyword evidence="15" id="KW-1185">Reference proteome</keyword>
<feature type="domain" description="Fringe-like glycosyltransferase" evidence="13">
    <location>
        <begin position="84"/>
        <end position="275"/>
    </location>
</feature>
<keyword evidence="11 12" id="KW-0472">Membrane</keyword>
<keyword evidence="5" id="KW-0328">Glycosyltransferase</keyword>
<name>A0A4E0RHM4_FASHE</name>
<evidence type="ECO:0000256" key="7">
    <source>
        <dbReference type="ARBA" id="ARBA00022692"/>
    </source>
</evidence>
<sequence length="344" mass="39595">MLPNHYLRRLRSLFFQSRSIFLLTGFMVGCQLTLLSLFLLSRLVSTPIPVPPDAGSVEISDPFGSYGETVIADRLTNRIRIVCMILTMPSNHRNRSLAVKYTWAKRCSSYFFVSTEDDPSLPAFAAGVNESRDSLWDKVKFGVQMVMDNKPNDFDYFLKADDDTYMIMENVRMMLDGLNPEQPFIVGRRFKKFVSQGYASGGSGYIISRAGLKLIAEGMRTNPKCMIHDHSWVEDVFMGICAANVGVKFVDSLDHTGRERFHPFWFSIMLDQETLFNDDWFTKFNYHPVRGGADCCSDYSVSFHYLKPLDMITYDYLLYQLRPYGIHHDYNDVVKLLRNHSAFI</sequence>
<dbReference type="Proteomes" id="UP000230066">
    <property type="component" value="Unassembled WGS sequence"/>
</dbReference>
<evidence type="ECO:0000256" key="3">
    <source>
        <dbReference type="ARBA" id="ARBA00006462"/>
    </source>
</evidence>
<comment type="subcellular location">
    <subcellularLocation>
        <location evidence="1">Membrane</location>
        <topology evidence="1">Single-pass type II membrane protein</topology>
    </subcellularLocation>
</comment>
<dbReference type="GO" id="GO:0016020">
    <property type="term" value="C:membrane"/>
    <property type="evidence" value="ECO:0007669"/>
    <property type="project" value="UniProtKB-SubCell"/>
</dbReference>
<organism evidence="14 15">
    <name type="scientific">Fasciola hepatica</name>
    <name type="common">Liver fluke</name>
    <dbReference type="NCBI Taxonomy" id="6192"/>
    <lineage>
        <taxon>Eukaryota</taxon>
        <taxon>Metazoa</taxon>
        <taxon>Spiralia</taxon>
        <taxon>Lophotrochozoa</taxon>
        <taxon>Platyhelminthes</taxon>
        <taxon>Trematoda</taxon>
        <taxon>Digenea</taxon>
        <taxon>Plagiorchiida</taxon>
        <taxon>Echinostomata</taxon>
        <taxon>Echinostomatoidea</taxon>
        <taxon>Fasciolidae</taxon>
        <taxon>Fasciola</taxon>
    </lineage>
</organism>
<evidence type="ECO:0000256" key="4">
    <source>
        <dbReference type="ARBA" id="ARBA00012557"/>
    </source>
</evidence>
<evidence type="ECO:0000256" key="12">
    <source>
        <dbReference type="SAM" id="Phobius"/>
    </source>
</evidence>
<evidence type="ECO:0000256" key="2">
    <source>
        <dbReference type="ARBA" id="ARBA00004922"/>
    </source>
</evidence>
<keyword evidence="9" id="KW-0735">Signal-anchor</keyword>
<comment type="similarity">
    <text evidence="3">Belongs to the glycosyltransferase 31 family. Beta3-Gal-T subfamily.</text>
</comment>
<evidence type="ECO:0000259" key="13">
    <source>
        <dbReference type="Pfam" id="PF02434"/>
    </source>
</evidence>
<dbReference type="PANTHER" id="PTHR23033">
    <property type="entry name" value="BETA1,3-GALACTOSYLTRANSFERASE"/>
    <property type="match status" value="1"/>
</dbReference>
<evidence type="ECO:0000256" key="10">
    <source>
        <dbReference type="ARBA" id="ARBA00022989"/>
    </source>
</evidence>
<reference evidence="14" key="1">
    <citation type="submission" date="2019-03" db="EMBL/GenBank/DDBJ databases">
        <title>Improved annotation for the trematode Fasciola hepatica.</title>
        <authorList>
            <person name="Choi Y.-J."/>
            <person name="Martin J."/>
            <person name="Mitreva M."/>
        </authorList>
    </citation>
    <scope>NUCLEOTIDE SEQUENCE [LARGE SCALE GENOMIC DNA]</scope>
</reference>
<evidence type="ECO:0000313" key="14">
    <source>
        <dbReference type="EMBL" id="THD27266.1"/>
    </source>
</evidence>
<gene>
    <name evidence="14" type="ORF">D915_001931</name>
</gene>
<keyword evidence="8" id="KW-0547">Nucleotide-binding</keyword>
<dbReference type="PANTHER" id="PTHR23033:SF14">
    <property type="entry name" value="GLYCOPROTEIN-N-ACETYLGALACTOSAMINE 3-BETA-GALACTOSYLTRANSFERASE 1-RELATED"/>
    <property type="match status" value="1"/>
</dbReference>
<evidence type="ECO:0000256" key="1">
    <source>
        <dbReference type="ARBA" id="ARBA00004606"/>
    </source>
</evidence>
<keyword evidence="7 12" id="KW-0812">Transmembrane</keyword>
<dbReference type="EC" id="2.4.1.122" evidence="4"/>
<comment type="caution">
    <text evidence="14">The sequence shown here is derived from an EMBL/GenBank/DDBJ whole genome shotgun (WGS) entry which is preliminary data.</text>
</comment>
<evidence type="ECO:0000256" key="6">
    <source>
        <dbReference type="ARBA" id="ARBA00022679"/>
    </source>
</evidence>
<dbReference type="InterPro" id="IPR003378">
    <property type="entry name" value="Fringe-like_glycosylTrfase"/>
</dbReference>
<feature type="transmembrane region" description="Helical" evidence="12">
    <location>
        <begin position="20"/>
        <end position="40"/>
    </location>
</feature>
<protein>
    <recommendedName>
        <fullName evidence="4">N-acetylgalactosaminide beta-1,3-galactosyltransferase</fullName>
        <ecNumber evidence="4">2.4.1.122</ecNumber>
    </recommendedName>
</protein>
<comment type="pathway">
    <text evidence="2">Protein modification; protein glycosylation.</text>
</comment>
<dbReference type="EMBL" id="JXXN02000477">
    <property type="protein sequence ID" value="THD27266.1"/>
    <property type="molecule type" value="Genomic_DNA"/>
</dbReference>